<evidence type="ECO:0000256" key="1">
    <source>
        <dbReference type="ARBA" id="ARBA00004651"/>
    </source>
</evidence>
<dbReference type="EMBL" id="JAIFOC010000128">
    <property type="protein sequence ID" value="MBX4223547.1"/>
    <property type="molecule type" value="Genomic_DNA"/>
</dbReference>
<dbReference type="CDD" id="cd01840">
    <property type="entry name" value="SGNH_hydrolase_yrhL_like"/>
    <property type="match status" value="1"/>
</dbReference>
<sequence length="541" mass="62668">MKKIYSKEIDCFRGIAVLAVIFYHLPNSLLPGGLQGVTIFFVVSGFLMAKNTIRDEKNRQFNFLHFYYKRIKRIYPFLLFSLVVFIFILGISNIRLIGNIRSELPSLIFGYNNWWQLNQGVSYFDSYFNASLFKHYWSLSVELQFYLIWPFLFIVIKRMRRKQVFYLIYTLIFVSILFSLFLPSTKAYYHTIAKLFPFLLGVWGYFNRITIGRFFEQNTFSKIWLLLLASLCLILFPIFPYTLNELLISICFALLLASVDDMNIAKKTKIASTKLSFVGKISYELYLVHFPVLIALTNLFKHHHWKYLDIAGLFTVFLCTLLMITCFRKGVQKMRSPKIWTAMALMIIGVSVLVLRAPANRLTADQNQLQSLLKENSSKANAGENLLSQEKKILFIGDSVMLGAYQELKETFKKEALVDAKESRQITALPEILKEHKDLVSYQQIVIGLGTNGVITDEAIEQTMSLLKDKKVYWVNIKAPTGWQDTINATLATLPNQYSNITMIDWYSESKNHPEFFYDDETHLNESGRTAYAKYIASVIQ</sequence>
<dbReference type="PANTHER" id="PTHR23028">
    <property type="entry name" value="ACETYLTRANSFERASE"/>
    <property type="match status" value="1"/>
</dbReference>
<feature type="transmembrane region" description="Helical" evidence="8">
    <location>
        <begin position="246"/>
        <end position="264"/>
    </location>
</feature>
<keyword evidence="4 8" id="KW-0812">Transmembrane</keyword>
<keyword evidence="7" id="KW-0012">Acyltransferase</keyword>
<reference evidence="10" key="2">
    <citation type="journal article" date="2022" name="J. Anim. Sci.">
        <title>Whole genome sequence analyses-based assessment of virulence potential and antimicrobial susceptibilities and resistance of Enterococcus faecium strains isolated from commercial swine and cattle probiotic products.</title>
        <authorList>
            <person name="Shridhar P.B."/>
            <person name="Amachawadi R.G."/>
            <person name="Tokach M."/>
            <person name="Patel I."/>
            <person name="Gangiredla J."/>
            <person name="Mammel M."/>
            <person name="Nagaraja T.G."/>
        </authorList>
    </citation>
    <scope>NUCLEOTIDE SEQUENCE</scope>
    <source>
        <strain evidence="10">EF215</strain>
    </source>
</reference>
<dbReference type="PANTHER" id="PTHR23028:SF53">
    <property type="entry name" value="ACYL_TRANSF_3 DOMAIN-CONTAINING PROTEIN"/>
    <property type="match status" value="1"/>
</dbReference>
<feature type="transmembrane region" description="Helical" evidence="8">
    <location>
        <begin position="74"/>
        <end position="97"/>
    </location>
</feature>
<dbReference type="Gene3D" id="3.40.50.1110">
    <property type="entry name" value="SGNH hydrolase"/>
    <property type="match status" value="1"/>
</dbReference>
<feature type="transmembrane region" description="Helical" evidence="8">
    <location>
        <begin position="339"/>
        <end position="359"/>
    </location>
</feature>
<keyword evidence="5 8" id="KW-1133">Transmembrane helix</keyword>
<comment type="subcellular location">
    <subcellularLocation>
        <location evidence="1">Cell membrane</location>
        <topology evidence="1">Multi-pass membrane protein</topology>
    </subcellularLocation>
</comment>
<dbReference type="SUPFAM" id="SSF52266">
    <property type="entry name" value="SGNH hydrolase"/>
    <property type="match status" value="1"/>
</dbReference>
<dbReference type="GO" id="GO:0005886">
    <property type="term" value="C:plasma membrane"/>
    <property type="evidence" value="ECO:0007669"/>
    <property type="project" value="UniProtKB-SubCell"/>
</dbReference>
<proteinExistence type="predicted"/>
<evidence type="ECO:0000256" key="3">
    <source>
        <dbReference type="ARBA" id="ARBA00022679"/>
    </source>
</evidence>
<organism evidence="11 12">
    <name type="scientific">Enterococcus faecium</name>
    <name type="common">Streptococcus faecium</name>
    <dbReference type="NCBI Taxonomy" id="1352"/>
    <lineage>
        <taxon>Bacteria</taxon>
        <taxon>Bacillati</taxon>
        <taxon>Bacillota</taxon>
        <taxon>Bacilli</taxon>
        <taxon>Lactobacillales</taxon>
        <taxon>Enterococcaceae</taxon>
        <taxon>Enterococcus</taxon>
    </lineage>
</organism>
<dbReference type="InterPro" id="IPR050879">
    <property type="entry name" value="Acyltransferase_3"/>
</dbReference>
<dbReference type="Pfam" id="PF01757">
    <property type="entry name" value="Acyl_transf_3"/>
    <property type="match status" value="1"/>
</dbReference>
<evidence type="ECO:0000313" key="10">
    <source>
        <dbReference type="EMBL" id="MBX4223547.1"/>
    </source>
</evidence>
<dbReference type="Proteomes" id="UP001139644">
    <property type="component" value="Unassembled WGS sequence"/>
</dbReference>
<evidence type="ECO:0000256" key="6">
    <source>
        <dbReference type="ARBA" id="ARBA00023136"/>
    </source>
</evidence>
<feature type="transmembrane region" description="Helical" evidence="8">
    <location>
        <begin position="136"/>
        <end position="156"/>
    </location>
</feature>
<dbReference type="Proteomes" id="UP000253144">
    <property type="component" value="Unassembled WGS sequence"/>
</dbReference>
<feature type="transmembrane region" description="Helical" evidence="8">
    <location>
        <begin position="188"/>
        <end position="207"/>
    </location>
</feature>
<keyword evidence="6 8" id="KW-0472">Membrane</keyword>
<feature type="domain" description="Acyltransferase 3" evidence="9">
    <location>
        <begin position="8"/>
        <end position="322"/>
    </location>
</feature>
<evidence type="ECO:0000313" key="11">
    <source>
        <dbReference type="EMBL" id="RBS32805.1"/>
    </source>
</evidence>
<accession>A0A2S7MKQ3</accession>
<feature type="transmembrane region" description="Helical" evidence="8">
    <location>
        <begin position="219"/>
        <end position="240"/>
    </location>
</feature>
<keyword evidence="3" id="KW-0808">Transferase</keyword>
<evidence type="ECO:0000256" key="2">
    <source>
        <dbReference type="ARBA" id="ARBA00022475"/>
    </source>
</evidence>
<feature type="transmembrane region" description="Helical" evidence="8">
    <location>
        <begin position="307"/>
        <end position="327"/>
    </location>
</feature>
<evidence type="ECO:0000256" key="4">
    <source>
        <dbReference type="ARBA" id="ARBA00022692"/>
    </source>
</evidence>
<dbReference type="InterPro" id="IPR036514">
    <property type="entry name" value="SGNH_hydro_sf"/>
</dbReference>
<comment type="caution">
    <text evidence="11">The sequence shown here is derived from an EMBL/GenBank/DDBJ whole genome shotgun (WGS) entry which is preliminary data.</text>
</comment>
<protein>
    <submittedName>
        <fullName evidence="10">Acetyltransferase</fullName>
    </submittedName>
</protein>
<gene>
    <name evidence="11" type="ORF">EB12_01286</name>
    <name evidence="10" type="ORF">KYX88_12210</name>
</gene>
<feature type="transmembrane region" description="Helical" evidence="8">
    <location>
        <begin position="36"/>
        <end position="53"/>
    </location>
</feature>
<keyword evidence="2" id="KW-1003">Cell membrane</keyword>
<dbReference type="EMBL" id="LEQJ01000006">
    <property type="protein sequence ID" value="RBS32805.1"/>
    <property type="molecule type" value="Genomic_DNA"/>
</dbReference>
<dbReference type="GO" id="GO:0016747">
    <property type="term" value="F:acyltransferase activity, transferring groups other than amino-acyl groups"/>
    <property type="evidence" value="ECO:0007669"/>
    <property type="project" value="InterPro"/>
</dbReference>
<evidence type="ECO:0000256" key="5">
    <source>
        <dbReference type="ARBA" id="ARBA00022989"/>
    </source>
</evidence>
<evidence type="ECO:0000256" key="7">
    <source>
        <dbReference type="ARBA" id="ARBA00023315"/>
    </source>
</evidence>
<dbReference type="InterPro" id="IPR002656">
    <property type="entry name" value="Acyl_transf_3_dom"/>
</dbReference>
<dbReference type="GO" id="GO:0000271">
    <property type="term" value="P:polysaccharide biosynthetic process"/>
    <property type="evidence" value="ECO:0007669"/>
    <property type="project" value="TreeGrafter"/>
</dbReference>
<dbReference type="AlphaFoldDB" id="A0A2S7MKQ3"/>
<dbReference type="RefSeq" id="WP_060475154.1">
    <property type="nucleotide sequence ID" value="NZ_CAACXW010000001.1"/>
</dbReference>
<feature type="transmembrane region" description="Helical" evidence="8">
    <location>
        <begin position="12"/>
        <end position="30"/>
    </location>
</feature>
<evidence type="ECO:0000259" key="9">
    <source>
        <dbReference type="Pfam" id="PF01757"/>
    </source>
</evidence>
<feature type="transmembrane region" description="Helical" evidence="8">
    <location>
        <begin position="285"/>
        <end position="301"/>
    </location>
</feature>
<evidence type="ECO:0000313" key="12">
    <source>
        <dbReference type="Proteomes" id="UP000253144"/>
    </source>
</evidence>
<reference evidence="11 12" key="1">
    <citation type="submission" date="2015-06" db="EMBL/GenBank/DDBJ databases">
        <title>The Genome Sequence of Enterococcus faecium 131EA1.</title>
        <authorList>
            <consortium name="The Broad Institute Genomics Platform"/>
            <consortium name="The Broad Institute Genome Sequencing Center for Infectious Disease"/>
            <person name="Earl A.M."/>
            <person name="Van Tyne D."/>
            <person name="Lebreton F."/>
            <person name="Saavedra J.T."/>
            <person name="Gilmore M.S."/>
            <person name="Manson Mcguire A."/>
            <person name="Clock S."/>
            <person name="Crupain M."/>
            <person name="Rangan U."/>
            <person name="Young S."/>
            <person name="Abouelleil A."/>
            <person name="Cao P."/>
            <person name="Chapman S.B."/>
            <person name="Griggs A."/>
            <person name="Priest M."/>
            <person name="Shea T."/>
            <person name="Wortman J."/>
            <person name="Nusbaum C."/>
            <person name="Birren B."/>
        </authorList>
    </citation>
    <scope>NUCLEOTIDE SEQUENCE [LARGE SCALE GENOMIC DNA]</scope>
    <source>
        <strain evidence="11 12">131EA1</strain>
    </source>
</reference>
<name>A0A2S7MKQ3_ENTFC</name>
<evidence type="ECO:0000256" key="8">
    <source>
        <dbReference type="SAM" id="Phobius"/>
    </source>
</evidence>
<feature type="transmembrane region" description="Helical" evidence="8">
    <location>
        <begin position="163"/>
        <end position="182"/>
    </location>
</feature>